<dbReference type="GO" id="GO:0071949">
    <property type="term" value="F:FAD binding"/>
    <property type="evidence" value="ECO:0007669"/>
    <property type="project" value="InterPro"/>
</dbReference>
<dbReference type="PANTHER" id="PTHR42973">
    <property type="entry name" value="BINDING OXIDOREDUCTASE, PUTATIVE (AFU_ORTHOLOGUE AFUA_1G17690)-RELATED"/>
    <property type="match status" value="1"/>
</dbReference>
<keyword evidence="3" id="KW-0285">Flavoprotein</keyword>
<accession>A0AAD4GBW1</accession>
<keyword evidence="4" id="KW-0274">FAD</keyword>
<evidence type="ECO:0000256" key="3">
    <source>
        <dbReference type="ARBA" id="ARBA00022630"/>
    </source>
</evidence>
<dbReference type="InterPro" id="IPR050416">
    <property type="entry name" value="FAD-linked_Oxidoreductase"/>
</dbReference>
<feature type="signal peptide" evidence="6">
    <location>
        <begin position="1"/>
        <end position="22"/>
    </location>
</feature>
<dbReference type="Pfam" id="PF01565">
    <property type="entry name" value="FAD_binding_4"/>
    <property type="match status" value="1"/>
</dbReference>
<reference evidence="8" key="2">
    <citation type="journal article" date="2020" name="Nat. Commun.">
        <title>Large-scale genome sequencing of mycorrhizal fungi provides insights into the early evolution of symbiotic traits.</title>
        <authorList>
            <person name="Miyauchi S."/>
            <person name="Kiss E."/>
            <person name="Kuo A."/>
            <person name="Drula E."/>
            <person name="Kohler A."/>
            <person name="Sanchez-Garcia M."/>
            <person name="Morin E."/>
            <person name="Andreopoulos B."/>
            <person name="Barry K.W."/>
            <person name="Bonito G."/>
            <person name="Buee M."/>
            <person name="Carver A."/>
            <person name="Chen C."/>
            <person name="Cichocki N."/>
            <person name="Clum A."/>
            <person name="Culley D."/>
            <person name="Crous P.W."/>
            <person name="Fauchery L."/>
            <person name="Girlanda M."/>
            <person name="Hayes R.D."/>
            <person name="Keri Z."/>
            <person name="LaButti K."/>
            <person name="Lipzen A."/>
            <person name="Lombard V."/>
            <person name="Magnuson J."/>
            <person name="Maillard F."/>
            <person name="Murat C."/>
            <person name="Nolan M."/>
            <person name="Ohm R.A."/>
            <person name="Pangilinan J."/>
            <person name="Pereira M.F."/>
            <person name="Perotto S."/>
            <person name="Peter M."/>
            <person name="Pfister S."/>
            <person name="Riley R."/>
            <person name="Sitrit Y."/>
            <person name="Stielow J.B."/>
            <person name="Szollosi G."/>
            <person name="Zifcakova L."/>
            <person name="Stursova M."/>
            <person name="Spatafora J.W."/>
            <person name="Tedersoo L."/>
            <person name="Vaario L.M."/>
            <person name="Yamada A."/>
            <person name="Yan M."/>
            <person name="Wang P."/>
            <person name="Xu J."/>
            <person name="Bruns T."/>
            <person name="Baldrian P."/>
            <person name="Vilgalys R."/>
            <person name="Dunand C."/>
            <person name="Henrissat B."/>
            <person name="Grigoriev I.V."/>
            <person name="Hibbett D."/>
            <person name="Nagy L.G."/>
            <person name="Martin F.M."/>
        </authorList>
    </citation>
    <scope>NUCLEOTIDE SEQUENCE</scope>
    <source>
        <strain evidence="8">BED1</strain>
    </source>
</reference>
<comment type="similarity">
    <text evidence="2">Belongs to the oxygen-dependent FAD-linked oxidoreductase family.</text>
</comment>
<reference evidence="8" key="1">
    <citation type="submission" date="2019-10" db="EMBL/GenBank/DDBJ databases">
        <authorList>
            <consortium name="DOE Joint Genome Institute"/>
            <person name="Kuo A."/>
            <person name="Miyauchi S."/>
            <person name="Kiss E."/>
            <person name="Drula E."/>
            <person name="Kohler A."/>
            <person name="Sanchez-Garcia M."/>
            <person name="Andreopoulos B."/>
            <person name="Barry K.W."/>
            <person name="Bonito G."/>
            <person name="Buee M."/>
            <person name="Carver A."/>
            <person name="Chen C."/>
            <person name="Cichocki N."/>
            <person name="Clum A."/>
            <person name="Culley D."/>
            <person name="Crous P.W."/>
            <person name="Fauchery L."/>
            <person name="Girlanda M."/>
            <person name="Hayes R."/>
            <person name="Keri Z."/>
            <person name="LaButti K."/>
            <person name="Lipzen A."/>
            <person name="Lombard V."/>
            <person name="Magnuson J."/>
            <person name="Maillard F."/>
            <person name="Morin E."/>
            <person name="Murat C."/>
            <person name="Nolan M."/>
            <person name="Ohm R."/>
            <person name="Pangilinan J."/>
            <person name="Pereira M."/>
            <person name="Perotto S."/>
            <person name="Peter M."/>
            <person name="Riley R."/>
            <person name="Sitrit Y."/>
            <person name="Stielow B."/>
            <person name="Szollosi G."/>
            <person name="Zifcakova L."/>
            <person name="Stursova M."/>
            <person name="Spatafora J.W."/>
            <person name="Tedersoo L."/>
            <person name="Vaario L.-M."/>
            <person name="Yamada A."/>
            <person name="Yan M."/>
            <person name="Wang P."/>
            <person name="Xu J."/>
            <person name="Bruns T."/>
            <person name="Baldrian P."/>
            <person name="Vilgalys R."/>
            <person name="Henrissat B."/>
            <person name="Grigoriev I.V."/>
            <person name="Hibbett D."/>
            <person name="Nagy L.G."/>
            <person name="Martin F.M."/>
        </authorList>
    </citation>
    <scope>NUCLEOTIDE SEQUENCE</scope>
    <source>
        <strain evidence="8">BED1</strain>
    </source>
</reference>
<keyword evidence="9" id="KW-1185">Reference proteome</keyword>
<protein>
    <recommendedName>
        <fullName evidence="7">FAD-binding PCMH-type domain-containing protein</fullName>
    </recommendedName>
</protein>
<evidence type="ECO:0000256" key="5">
    <source>
        <dbReference type="ARBA" id="ARBA00023002"/>
    </source>
</evidence>
<dbReference type="PANTHER" id="PTHR42973:SF39">
    <property type="entry name" value="FAD-BINDING PCMH-TYPE DOMAIN-CONTAINING PROTEIN"/>
    <property type="match status" value="1"/>
</dbReference>
<name>A0AAD4GBW1_BOLED</name>
<sequence>MRAHYTIVLLGTLASLLRTSLASGVMSRSGCLCTYDQPCWPSAALFSQLESQLSQPLIYPRPTASPCYPPSHPSGNCTDVITNSNDGNWRASRPGSLELANFETYMFPNGTIDACFLNTTITGMCGQGSVPVIGVDARSVADIQAATTFAVEHNLKLVVKNTGHDFIGRSTARDAFVVWTHNMKNITYDAAFVPQGIPGDETYEAITFGAGVQWREAYLAANEHGRMMVGGASPGASVGAAGGWLAGGGHSVLLSPSYGLGVDNTLEISVVLSTGQHLITNEYQNSDLFWALRGGGGSTYGIVTSVTYRTYPAVPFKVWSYQANTTNSTVFPELFEGLLRYQTQFTDVGLGGYGGIINQGITFLYFGPNMTNETLTRTMQPWLNFVQSLAPYGVVSSSETYDFTWTDLIDQFVYINGSGGGGYVLVTSRMLSRDTLANHTSQIAQALMNCSASFNTVAGGRVSQFGADSAGLNPAWRKAVIEAVCAAGWDEDTPSSGLRDTIQQFRGWIQAIHDAAPNDCAYLNEASPFEIDWQNAFFGAHYARLKSIKDKYDPYRLFVVKEGVGSEEWNEDLTCRS</sequence>
<dbReference type="InterPro" id="IPR006094">
    <property type="entry name" value="Oxid_FAD_bind_N"/>
</dbReference>
<keyword evidence="6" id="KW-0732">Signal</keyword>
<dbReference type="InterPro" id="IPR012951">
    <property type="entry name" value="BBE"/>
</dbReference>
<evidence type="ECO:0000256" key="1">
    <source>
        <dbReference type="ARBA" id="ARBA00001974"/>
    </source>
</evidence>
<dbReference type="InterPro" id="IPR016166">
    <property type="entry name" value="FAD-bd_PCMH"/>
</dbReference>
<dbReference type="PROSITE" id="PS51387">
    <property type="entry name" value="FAD_PCMH"/>
    <property type="match status" value="1"/>
</dbReference>
<comment type="caution">
    <text evidence="8">The sequence shown here is derived from an EMBL/GenBank/DDBJ whole genome shotgun (WGS) entry which is preliminary data.</text>
</comment>
<evidence type="ECO:0000256" key="4">
    <source>
        <dbReference type="ARBA" id="ARBA00022827"/>
    </source>
</evidence>
<evidence type="ECO:0000313" key="8">
    <source>
        <dbReference type="EMBL" id="KAF8435334.1"/>
    </source>
</evidence>
<keyword evidence="5" id="KW-0560">Oxidoreductase</keyword>
<organism evidence="8 9">
    <name type="scientific">Boletus edulis BED1</name>
    <dbReference type="NCBI Taxonomy" id="1328754"/>
    <lineage>
        <taxon>Eukaryota</taxon>
        <taxon>Fungi</taxon>
        <taxon>Dikarya</taxon>
        <taxon>Basidiomycota</taxon>
        <taxon>Agaricomycotina</taxon>
        <taxon>Agaricomycetes</taxon>
        <taxon>Agaricomycetidae</taxon>
        <taxon>Boletales</taxon>
        <taxon>Boletineae</taxon>
        <taxon>Boletaceae</taxon>
        <taxon>Boletoideae</taxon>
        <taxon>Boletus</taxon>
    </lineage>
</organism>
<evidence type="ECO:0000256" key="2">
    <source>
        <dbReference type="ARBA" id="ARBA00005466"/>
    </source>
</evidence>
<evidence type="ECO:0000256" key="6">
    <source>
        <dbReference type="SAM" id="SignalP"/>
    </source>
</evidence>
<feature type="domain" description="FAD-binding PCMH-type" evidence="7">
    <location>
        <begin position="127"/>
        <end position="313"/>
    </location>
</feature>
<proteinExistence type="inferred from homology"/>
<dbReference type="GO" id="GO:0016491">
    <property type="term" value="F:oxidoreductase activity"/>
    <property type="evidence" value="ECO:0007669"/>
    <property type="project" value="UniProtKB-KW"/>
</dbReference>
<evidence type="ECO:0000259" key="7">
    <source>
        <dbReference type="PROSITE" id="PS51387"/>
    </source>
</evidence>
<dbReference type="Pfam" id="PF08031">
    <property type="entry name" value="BBE"/>
    <property type="match status" value="1"/>
</dbReference>
<dbReference type="InterPro" id="IPR016169">
    <property type="entry name" value="FAD-bd_PCMH_sub2"/>
</dbReference>
<comment type="cofactor">
    <cofactor evidence="1">
        <name>FAD</name>
        <dbReference type="ChEBI" id="CHEBI:57692"/>
    </cofactor>
</comment>
<feature type="chain" id="PRO_5042108458" description="FAD-binding PCMH-type domain-containing protein" evidence="6">
    <location>
        <begin position="23"/>
        <end position="577"/>
    </location>
</feature>
<dbReference type="InterPro" id="IPR036318">
    <property type="entry name" value="FAD-bd_PCMH-like_sf"/>
</dbReference>
<dbReference type="AlphaFoldDB" id="A0AAD4GBW1"/>
<dbReference type="SUPFAM" id="SSF56176">
    <property type="entry name" value="FAD-binding/transporter-associated domain-like"/>
    <property type="match status" value="1"/>
</dbReference>
<evidence type="ECO:0000313" key="9">
    <source>
        <dbReference type="Proteomes" id="UP001194468"/>
    </source>
</evidence>
<dbReference type="Gene3D" id="3.30.465.10">
    <property type="match status" value="2"/>
</dbReference>
<dbReference type="EMBL" id="WHUW01000025">
    <property type="protein sequence ID" value="KAF8435334.1"/>
    <property type="molecule type" value="Genomic_DNA"/>
</dbReference>
<gene>
    <name evidence="8" type="ORF">L210DRAFT_3550854</name>
</gene>
<dbReference type="Proteomes" id="UP001194468">
    <property type="component" value="Unassembled WGS sequence"/>
</dbReference>